<accession>A0A7E4W141</accession>
<evidence type="ECO:0000259" key="1">
    <source>
        <dbReference type="PROSITE" id="PS50097"/>
    </source>
</evidence>
<feature type="domain" description="BTB" evidence="1">
    <location>
        <begin position="26"/>
        <end position="92"/>
    </location>
</feature>
<dbReference type="AlphaFoldDB" id="A0A7E4W141"/>
<protein>
    <submittedName>
        <fullName evidence="3">BTB domain-containing protein</fullName>
    </submittedName>
</protein>
<dbReference type="SMART" id="SM00875">
    <property type="entry name" value="BACK"/>
    <property type="match status" value="1"/>
</dbReference>
<evidence type="ECO:0000313" key="2">
    <source>
        <dbReference type="Proteomes" id="UP000492821"/>
    </source>
</evidence>
<proteinExistence type="predicted"/>
<keyword evidence="2" id="KW-1185">Reference proteome</keyword>
<reference evidence="3" key="2">
    <citation type="submission" date="2020-10" db="UniProtKB">
        <authorList>
            <consortium name="WormBaseParasite"/>
        </authorList>
    </citation>
    <scope>IDENTIFICATION</scope>
</reference>
<reference evidence="2" key="1">
    <citation type="journal article" date="2013" name="Genetics">
        <title>The draft genome and transcriptome of Panagrellus redivivus are shaped by the harsh demands of a free-living lifestyle.</title>
        <authorList>
            <person name="Srinivasan J."/>
            <person name="Dillman A.R."/>
            <person name="Macchietto M.G."/>
            <person name="Heikkinen L."/>
            <person name="Lakso M."/>
            <person name="Fracchia K.M."/>
            <person name="Antoshechkin I."/>
            <person name="Mortazavi A."/>
            <person name="Wong G."/>
            <person name="Sternberg P.W."/>
        </authorList>
    </citation>
    <scope>NUCLEOTIDE SEQUENCE [LARGE SCALE GENOMIC DNA]</scope>
    <source>
        <strain evidence="2">MT8872</strain>
    </source>
</reference>
<dbReference type="GO" id="GO:0008344">
    <property type="term" value="P:adult locomotory behavior"/>
    <property type="evidence" value="ECO:0007669"/>
    <property type="project" value="TreeGrafter"/>
</dbReference>
<sequence length="382" mass="43942">MSVLDNPQIVDIVSKIGELYLNESFSDVVFIVDGKKLPAHQVILGQRCPVFKAMFSPNSEFKKQVVELPETPLEAFKLLLKFVYTGTVVLGTVNVCTVFETMTVANTYGMAPLKQVCIDYLKSIRTVDDVVDMINEAIQHSQESLIEHGMTYVSANFSEFIRHESFNKLPVKALQRVLEKPTLDLSADTILRVFVGWMTANPSESKHFPELLKRMDLRTMEIDEIVDTIRPLKLVDSNVLLDIMCEHAKKKKAIIPPSVVATSDSDDDVNPCEYHTYYRSLKEYTMKHTTGSGNITINFNFLTQFNYLEFALPDGDWSYWVEFSKDNVKWTRIIDYSKFICRGVQKLFFKKRVVRHLRICGTAPVGRIFEIKRIFWENRKGH</sequence>
<dbReference type="SUPFAM" id="SSF54695">
    <property type="entry name" value="POZ domain"/>
    <property type="match status" value="1"/>
</dbReference>
<dbReference type="SMART" id="SM00225">
    <property type="entry name" value="BTB"/>
    <property type="match status" value="1"/>
</dbReference>
<dbReference type="InterPro" id="IPR000210">
    <property type="entry name" value="BTB/POZ_dom"/>
</dbReference>
<dbReference type="InterPro" id="IPR011333">
    <property type="entry name" value="SKP1/BTB/POZ_sf"/>
</dbReference>
<evidence type="ECO:0000313" key="3">
    <source>
        <dbReference type="WBParaSite" id="Pan_g6117.t1"/>
    </source>
</evidence>
<dbReference type="Pfam" id="PF00651">
    <property type="entry name" value="BTB"/>
    <property type="match status" value="1"/>
</dbReference>
<dbReference type="GO" id="GO:0048512">
    <property type="term" value="P:circadian behavior"/>
    <property type="evidence" value="ECO:0007669"/>
    <property type="project" value="TreeGrafter"/>
</dbReference>
<dbReference type="PANTHER" id="PTHR46306">
    <property type="entry name" value="BTB/POZ DOMAIN-CONTAINING PROTEIN 9"/>
    <property type="match status" value="1"/>
</dbReference>
<dbReference type="InterPro" id="IPR052407">
    <property type="entry name" value="BTB_POZ_domain_cont_9"/>
</dbReference>
<dbReference type="Pfam" id="PF07707">
    <property type="entry name" value="BACK"/>
    <property type="match status" value="1"/>
</dbReference>
<dbReference type="Gene3D" id="3.30.710.10">
    <property type="entry name" value="Potassium Channel Kv1.1, Chain A"/>
    <property type="match status" value="1"/>
</dbReference>
<dbReference type="InterPro" id="IPR011705">
    <property type="entry name" value="BACK"/>
</dbReference>
<dbReference type="CDD" id="cd14733">
    <property type="entry name" value="BACK"/>
    <property type="match status" value="1"/>
</dbReference>
<dbReference type="Proteomes" id="UP000492821">
    <property type="component" value="Unassembled WGS sequence"/>
</dbReference>
<name>A0A7E4W141_PANRE</name>
<dbReference type="WBParaSite" id="Pan_g6117.t1">
    <property type="protein sequence ID" value="Pan_g6117.t1"/>
    <property type="gene ID" value="Pan_g6117"/>
</dbReference>
<dbReference type="PANTHER" id="PTHR46306:SF1">
    <property type="entry name" value="BTB_POZ DOMAIN-CONTAINING PROTEIN 9"/>
    <property type="match status" value="1"/>
</dbReference>
<organism evidence="2 3">
    <name type="scientific">Panagrellus redivivus</name>
    <name type="common">Microworm</name>
    <dbReference type="NCBI Taxonomy" id="6233"/>
    <lineage>
        <taxon>Eukaryota</taxon>
        <taxon>Metazoa</taxon>
        <taxon>Ecdysozoa</taxon>
        <taxon>Nematoda</taxon>
        <taxon>Chromadorea</taxon>
        <taxon>Rhabditida</taxon>
        <taxon>Tylenchina</taxon>
        <taxon>Panagrolaimomorpha</taxon>
        <taxon>Panagrolaimoidea</taxon>
        <taxon>Panagrolaimidae</taxon>
        <taxon>Panagrellus</taxon>
    </lineage>
</organism>
<dbReference type="GO" id="GO:0050804">
    <property type="term" value="P:modulation of chemical synaptic transmission"/>
    <property type="evidence" value="ECO:0007669"/>
    <property type="project" value="TreeGrafter"/>
</dbReference>
<dbReference type="PROSITE" id="PS50097">
    <property type="entry name" value="BTB"/>
    <property type="match status" value="1"/>
</dbReference>
<dbReference type="GO" id="GO:0005737">
    <property type="term" value="C:cytoplasm"/>
    <property type="evidence" value="ECO:0007669"/>
    <property type="project" value="TreeGrafter"/>
</dbReference>
<dbReference type="Gene3D" id="1.25.40.420">
    <property type="match status" value="1"/>
</dbReference>